<keyword evidence="6" id="KW-1185">Reference proteome</keyword>
<evidence type="ECO:0000256" key="2">
    <source>
        <dbReference type="ARBA" id="ARBA00022737"/>
    </source>
</evidence>
<feature type="domain" description="TIR" evidence="4">
    <location>
        <begin position="12"/>
        <end position="183"/>
    </location>
</feature>
<dbReference type="PANTHER" id="PTHR11017:SF537">
    <property type="entry name" value="TMV RESISTANCE PROTEIN N-LIKE"/>
    <property type="match status" value="1"/>
</dbReference>
<proteinExistence type="predicted"/>
<dbReference type="SMART" id="SM00255">
    <property type="entry name" value="TIR"/>
    <property type="match status" value="1"/>
</dbReference>
<dbReference type="InterPro" id="IPR027417">
    <property type="entry name" value="P-loop_NTPase"/>
</dbReference>
<dbReference type="Pfam" id="PF00931">
    <property type="entry name" value="NB-ARC"/>
    <property type="match status" value="1"/>
</dbReference>
<keyword evidence="2" id="KW-0677">Repeat</keyword>
<dbReference type="FunFam" id="3.40.50.10140:FF:000007">
    <property type="entry name" value="Disease resistance protein (TIR-NBS-LRR class)"/>
    <property type="match status" value="1"/>
</dbReference>
<dbReference type="SUPFAM" id="SSF52200">
    <property type="entry name" value="Toll/Interleukin receptor TIR domain"/>
    <property type="match status" value="1"/>
</dbReference>
<evidence type="ECO:0000256" key="3">
    <source>
        <dbReference type="ARBA" id="ARBA00023027"/>
    </source>
</evidence>
<sequence>METQLPPSSSSSTYHIFLSFRGSDTRKNFTDHLYTALCNAGFHTFRDDDEIPKGQQILPELERAIRESSISVIVFSKGYASSKWCLNELVQILGRKRKNGAGYSVFPIFYDVQPTEVGNQKGRFKEAFDRYEESGEHSKDKIGEWREALKEVSKLTGKVLEDESNGHEAVFIQTIVKEIGIMLKRTVLAVAPYTVGIDSRVKDINQWLKDCSDVGIGVISGMRGIGKTTIAKVAYNFNFADFEASSFLANIREASEQPNGLIRLQNQLLSDILKGKKQKVYNTDEGIVNIRAAICRKRVLIVLDDVDQIDQIDTLIGFGGSLVNGSKILITTSRERLLSHEDHKSFRIKHLDYEESLRLFCWHAFSKDHPMEGNSEFWASALEKLETIPDERIRKTLEVSYRSLHDDHDKRLFLMIAWSYVGKDLDDAVKTLEERDFYSKIGMQNLLDRSLISVDKDNKIVMHHLVHEMAKAIIRQETNDGPQRHNVYSFTGTKTETITSEGSLLYKNEKCGKRKSMEDYEDESMPRYVEGLSPFKRLCLGFISLFEPATRLTTLLTRQHK</sequence>
<evidence type="ECO:0000256" key="1">
    <source>
        <dbReference type="ARBA" id="ARBA00022614"/>
    </source>
</evidence>
<gene>
    <name evidence="5" type="ORF">OSB04_un001473</name>
</gene>
<dbReference type="Pfam" id="PF23282">
    <property type="entry name" value="WHD_ROQ1"/>
    <property type="match status" value="1"/>
</dbReference>
<dbReference type="InterPro" id="IPR058192">
    <property type="entry name" value="WHD_ROQ1-like"/>
</dbReference>
<dbReference type="GO" id="GO:0007165">
    <property type="term" value="P:signal transduction"/>
    <property type="evidence" value="ECO:0007669"/>
    <property type="project" value="InterPro"/>
</dbReference>
<reference evidence="5" key="1">
    <citation type="submission" date="2023-03" db="EMBL/GenBank/DDBJ databases">
        <title>Chromosome-scale reference genome and RAD-based genetic map of yellow starthistle (Centaurea solstitialis) reveal putative structural variation and QTLs associated with invader traits.</title>
        <authorList>
            <person name="Reatini B."/>
            <person name="Cang F.A."/>
            <person name="Jiang Q."/>
            <person name="Mckibben M.T.W."/>
            <person name="Barker M.S."/>
            <person name="Rieseberg L.H."/>
            <person name="Dlugosch K.M."/>
        </authorList>
    </citation>
    <scope>NUCLEOTIDE SEQUENCE</scope>
    <source>
        <strain evidence="5">CAN-66</strain>
        <tissue evidence="5">Leaf</tissue>
    </source>
</reference>
<dbReference type="Pfam" id="PF01582">
    <property type="entry name" value="TIR"/>
    <property type="match status" value="1"/>
</dbReference>
<dbReference type="PROSITE" id="PS50104">
    <property type="entry name" value="TIR"/>
    <property type="match status" value="1"/>
</dbReference>
<dbReference type="SUPFAM" id="SSF52540">
    <property type="entry name" value="P-loop containing nucleoside triphosphate hydrolases"/>
    <property type="match status" value="1"/>
</dbReference>
<dbReference type="InterPro" id="IPR002182">
    <property type="entry name" value="NB-ARC"/>
</dbReference>
<dbReference type="GO" id="GO:0006952">
    <property type="term" value="P:defense response"/>
    <property type="evidence" value="ECO:0007669"/>
    <property type="project" value="InterPro"/>
</dbReference>
<accession>A0AA38S374</accession>
<comment type="caution">
    <text evidence="5">The sequence shown here is derived from an EMBL/GenBank/DDBJ whole genome shotgun (WGS) entry which is preliminary data.</text>
</comment>
<protein>
    <recommendedName>
        <fullName evidence="4">TIR domain-containing protein</fullName>
    </recommendedName>
</protein>
<dbReference type="GO" id="GO:0043531">
    <property type="term" value="F:ADP binding"/>
    <property type="evidence" value="ECO:0007669"/>
    <property type="project" value="InterPro"/>
</dbReference>
<dbReference type="PRINTS" id="PR00364">
    <property type="entry name" value="DISEASERSIST"/>
</dbReference>
<name>A0AA38S374_9ASTR</name>
<keyword evidence="1" id="KW-0433">Leucine-rich repeat</keyword>
<evidence type="ECO:0000313" key="6">
    <source>
        <dbReference type="Proteomes" id="UP001172457"/>
    </source>
</evidence>
<dbReference type="InterPro" id="IPR000157">
    <property type="entry name" value="TIR_dom"/>
</dbReference>
<evidence type="ECO:0000313" key="5">
    <source>
        <dbReference type="EMBL" id="KAJ9535410.1"/>
    </source>
</evidence>
<dbReference type="EMBL" id="JARYMX010000267">
    <property type="protein sequence ID" value="KAJ9535410.1"/>
    <property type="molecule type" value="Genomic_DNA"/>
</dbReference>
<dbReference type="Gene3D" id="3.40.50.300">
    <property type="entry name" value="P-loop containing nucleotide triphosphate hydrolases"/>
    <property type="match status" value="1"/>
</dbReference>
<keyword evidence="3" id="KW-0520">NAD</keyword>
<dbReference type="InterPro" id="IPR044974">
    <property type="entry name" value="Disease_R_plants"/>
</dbReference>
<dbReference type="InterPro" id="IPR035897">
    <property type="entry name" value="Toll_tir_struct_dom_sf"/>
</dbReference>
<dbReference type="Proteomes" id="UP001172457">
    <property type="component" value="Unassembled WGS sequence"/>
</dbReference>
<dbReference type="PANTHER" id="PTHR11017">
    <property type="entry name" value="LEUCINE-RICH REPEAT-CONTAINING PROTEIN"/>
    <property type="match status" value="1"/>
</dbReference>
<organism evidence="5 6">
    <name type="scientific">Centaurea solstitialis</name>
    <name type="common">yellow star-thistle</name>
    <dbReference type="NCBI Taxonomy" id="347529"/>
    <lineage>
        <taxon>Eukaryota</taxon>
        <taxon>Viridiplantae</taxon>
        <taxon>Streptophyta</taxon>
        <taxon>Embryophyta</taxon>
        <taxon>Tracheophyta</taxon>
        <taxon>Spermatophyta</taxon>
        <taxon>Magnoliopsida</taxon>
        <taxon>eudicotyledons</taxon>
        <taxon>Gunneridae</taxon>
        <taxon>Pentapetalae</taxon>
        <taxon>asterids</taxon>
        <taxon>campanulids</taxon>
        <taxon>Asterales</taxon>
        <taxon>Asteraceae</taxon>
        <taxon>Carduoideae</taxon>
        <taxon>Cardueae</taxon>
        <taxon>Centaureinae</taxon>
        <taxon>Centaurea</taxon>
    </lineage>
</organism>
<dbReference type="AlphaFoldDB" id="A0AA38S374"/>
<evidence type="ECO:0000259" key="4">
    <source>
        <dbReference type="PROSITE" id="PS50104"/>
    </source>
</evidence>
<dbReference type="Gene3D" id="3.40.50.10140">
    <property type="entry name" value="Toll/interleukin-1 receptor homology (TIR) domain"/>
    <property type="match status" value="1"/>
</dbReference>